<evidence type="ECO:0000313" key="9">
    <source>
        <dbReference type="EMBL" id="KAJ3654915.1"/>
    </source>
</evidence>
<keyword evidence="7" id="KW-0732">Signal</keyword>
<evidence type="ECO:0000313" key="10">
    <source>
        <dbReference type="Proteomes" id="UP001168821"/>
    </source>
</evidence>
<dbReference type="SMART" id="SM00672">
    <property type="entry name" value="CAP10"/>
    <property type="match status" value="1"/>
</dbReference>
<name>A0AA38IEN1_9CUCU</name>
<comment type="similarity">
    <text evidence="3">Belongs to the glycosyltransferase 90 family.</text>
</comment>
<dbReference type="GO" id="GO:0045747">
    <property type="term" value="P:positive regulation of Notch signaling pathway"/>
    <property type="evidence" value="ECO:0007669"/>
    <property type="project" value="TreeGrafter"/>
</dbReference>
<keyword evidence="5" id="KW-0808">Transferase</keyword>
<feature type="domain" description="Glycosyl transferase CAP10" evidence="8">
    <location>
        <begin position="134"/>
        <end position="387"/>
    </location>
</feature>
<dbReference type="PANTHER" id="PTHR12203">
    <property type="entry name" value="KDEL LYS-ASP-GLU-LEU CONTAINING - RELATED"/>
    <property type="match status" value="1"/>
</dbReference>
<organism evidence="9 10">
    <name type="scientific">Zophobas morio</name>
    <dbReference type="NCBI Taxonomy" id="2755281"/>
    <lineage>
        <taxon>Eukaryota</taxon>
        <taxon>Metazoa</taxon>
        <taxon>Ecdysozoa</taxon>
        <taxon>Arthropoda</taxon>
        <taxon>Hexapoda</taxon>
        <taxon>Insecta</taxon>
        <taxon>Pterygota</taxon>
        <taxon>Neoptera</taxon>
        <taxon>Endopterygota</taxon>
        <taxon>Coleoptera</taxon>
        <taxon>Polyphaga</taxon>
        <taxon>Cucujiformia</taxon>
        <taxon>Tenebrionidae</taxon>
        <taxon>Zophobas</taxon>
    </lineage>
</organism>
<evidence type="ECO:0000256" key="2">
    <source>
        <dbReference type="ARBA" id="ARBA00004922"/>
    </source>
</evidence>
<evidence type="ECO:0000256" key="6">
    <source>
        <dbReference type="ARBA" id="ARBA00045690"/>
    </source>
</evidence>
<reference evidence="9" key="1">
    <citation type="journal article" date="2023" name="G3 (Bethesda)">
        <title>Whole genome assemblies of Zophobas morio and Tenebrio molitor.</title>
        <authorList>
            <person name="Kaur S."/>
            <person name="Stinson S.A."/>
            <person name="diCenzo G.C."/>
        </authorList>
    </citation>
    <scope>NUCLEOTIDE SEQUENCE</scope>
    <source>
        <strain evidence="9">QUZm001</strain>
    </source>
</reference>
<comment type="pathway">
    <text evidence="2">Protein modification; protein glycosylation.</text>
</comment>
<dbReference type="InterPro" id="IPR006598">
    <property type="entry name" value="CAP10"/>
</dbReference>
<dbReference type="GO" id="GO:0035252">
    <property type="term" value="F:UDP-xylosyltransferase activity"/>
    <property type="evidence" value="ECO:0007669"/>
    <property type="project" value="TreeGrafter"/>
</dbReference>
<evidence type="ECO:0000256" key="1">
    <source>
        <dbReference type="ARBA" id="ARBA00004319"/>
    </source>
</evidence>
<comment type="subcellular location">
    <subcellularLocation>
        <location evidence="1">Endoplasmic reticulum lumen</location>
    </subcellularLocation>
</comment>
<evidence type="ECO:0000256" key="7">
    <source>
        <dbReference type="SAM" id="SignalP"/>
    </source>
</evidence>
<comment type="caution">
    <text evidence="9">The sequence shown here is derived from an EMBL/GenBank/DDBJ whole genome shotgun (WGS) entry which is preliminary data.</text>
</comment>
<comment type="function">
    <text evidence="6">Protein O-glucosyltransferase. Catalyzes the reaction that attaches glucose through an O-glycosidic linkage to a conserved serine residue found in the consensus sequence C-X-S-X-[PA]-C in epidermal growth factor-like repeats. Regulates Notch signaling by glucosylating Notch in the ER, glucosylation is required for the correct folding and cleavage of Notch.</text>
</comment>
<accession>A0AA38IEN1</accession>
<protein>
    <recommendedName>
        <fullName evidence="8">Glycosyl transferase CAP10 domain-containing protein</fullName>
    </recommendedName>
</protein>
<evidence type="ECO:0000256" key="5">
    <source>
        <dbReference type="ARBA" id="ARBA00022679"/>
    </source>
</evidence>
<feature type="signal peptide" evidence="7">
    <location>
        <begin position="1"/>
        <end position="19"/>
    </location>
</feature>
<dbReference type="GO" id="GO:0006493">
    <property type="term" value="P:protein O-linked glycosylation"/>
    <property type="evidence" value="ECO:0007669"/>
    <property type="project" value="TreeGrafter"/>
</dbReference>
<proteinExistence type="inferred from homology"/>
<gene>
    <name evidence="9" type="ORF">Zmor_014067</name>
</gene>
<evidence type="ECO:0000256" key="3">
    <source>
        <dbReference type="ARBA" id="ARBA00010118"/>
    </source>
</evidence>
<dbReference type="EMBL" id="JALNTZ010000004">
    <property type="protein sequence ID" value="KAJ3654915.1"/>
    <property type="molecule type" value="Genomic_DNA"/>
</dbReference>
<sequence length="399" mass="46526">MKCNFLKFMFLINLSIIRGSDVCLKNGNSNCSDPKVSKYSKEVNTKYLKYLKDFTTAKESYTPCDNTKCGCYSSEVANDLKVFNKGISKQMVDNIKNKGTKYQIINHRLYRDKNCMFPARCDGIEHFLLKLLPKLPDTEFIINTRDWPQIHKNYGLFGPVFSFSKTKDYHDIMYPAWAFWEGGPAISLYPKGIGRWDAHRNRLGKIGNNTAWSDKISKGFFRGSRTSSERDPLVLLSREKPNLVDAQYTKNQAWKSDADTLHQPPASEVSFEEHCKYKYLFNFRGVAASFRFKHILLCKSVVFHVGNEWLEFFYPALKPWIHYVPVEANANKENLEQLLKFVMDNDDVAKEIAHSGFNMIWNNLKMVDVFCYWRKLLKKYTALLTYKPELDENFIEIKN</sequence>
<dbReference type="Proteomes" id="UP001168821">
    <property type="component" value="Unassembled WGS sequence"/>
</dbReference>
<keyword evidence="10" id="KW-1185">Reference proteome</keyword>
<dbReference type="Pfam" id="PF05686">
    <property type="entry name" value="Glyco_transf_90"/>
    <property type="match status" value="1"/>
</dbReference>
<dbReference type="InterPro" id="IPR051091">
    <property type="entry name" value="O-Glucosyltr/Glycosyltrsf_90"/>
</dbReference>
<evidence type="ECO:0000256" key="4">
    <source>
        <dbReference type="ARBA" id="ARBA00022676"/>
    </source>
</evidence>
<dbReference type="AlphaFoldDB" id="A0AA38IEN1"/>
<feature type="chain" id="PRO_5041282197" description="Glycosyl transferase CAP10 domain-containing protein" evidence="7">
    <location>
        <begin position="20"/>
        <end position="399"/>
    </location>
</feature>
<dbReference type="PANTHER" id="PTHR12203:SF35">
    <property type="entry name" value="PROTEIN O-GLUCOSYLTRANSFERASE 1"/>
    <property type="match status" value="1"/>
</dbReference>
<evidence type="ECO:0000259" key="8">
    <source>
        <dbReference type="SMART" id="SM00672"/>
    </source>
</evidence>
<dbReference type="GO" id="GO:0005788">
    <property type="term" value="C:endoplasmic reticulum lumen"/>
    <property type="evidence" value="ECO:0007669"/>
    <property type="project" value="UniProtKB-SubCell"/>
</dbReference>
<keyword evidence="4" id="KW-0328">Glycosyltransferase</keyword>
<dbReference type="GO" id="GO:0035251">
    <property type="term" value="F:UDP-glucosyltransferase activity"/>
    <property type="evidence" value="ECO:0007669"/>
    <property type="project" value="TreeGrafter"/>
</dbReference>